<organism evidence="1">
    <name type="scientific">Hexamita inflata</name>
    <dbReference type="NCBI Taxonomy" id="28002"/>
    <lineage>
        <taxon>Eukaryota</taxon>
        <taxon>Metamonada</taxon>
        <taxon>Diplomonadida</taxon>
        <taxon>Hexamitidae</taxon>
        <taxon>Hexamitinae</taxon>
        <taxon>Hexamita</taxon>
    </lineage>
</organism>
<dbReference type="EMBL" id="CAXDID020000034">
    <property type="protein sequence ID" value="CAL5996095.1"/>
    <property type="molecule type" value="Genomic_DNA"/>
</dbReference>
<proteinExistence type="predicted"/>
<reference evidence="1" key="1">
    <citation type="submission" date="2023-06" db="EMBL/GenBank/DDBJ databases">
        <authorList>
            <person name="Kurt Z."/>
        </authorList>
    </citation>
    <scope>NUCLEOTIDE SEQUENCE</scope>
</reference>
<sequence length="223" mass="24677">MSEPWPVIVLRPTPHRFMSWMQTFCSTKVLDAMQPMEASTMSSNFLANPVIFVCTTENFSMMPGMTHTIPPMFSPYILSCRLHPSSSILLLASTTNPEIFSASPMKMKMVPVALTLHDWHTRAALQACTANLTLNTQYSSLMSSFPNADSAQTASFCTLDSIKTFAAFTVFMKIWLTRLLKTKSFLSFRLVRYAAELQKAASKSPVSTTPSHVMTFGACSSAS</sequence>
<protein>
    <submittedName>
        <fullName evidence="2">Hypothetical_protein</fullName>
    </submittedName>
</protein>
<name>A0AA86RFK6_9EUKA</name>
<accession>A0AA86RFK6</accession>
<dbReference type="Proteomes" id="UP001642409">
    <property type="component" value="Unassembled WGS sequence"/>
</dbReference>
<evidence type="ECO:0000313" key="3">
    <source>
        <dbReference type="Proteomes" id="UP001642409"/>
    </source>
</evidence>
<dbReference type="AlphaFoldDB" id="A0AA86RFK6"/>
<gene>
    <name evidence="2" type="ORF">HINF_LOCUS14547</name>
    <name evidence="1" type="ORF">HINF_LOCUS59004</name>
</gene>
<keyword evidence="3" id="KW-1185">Reference proteome</keyword>
<comment type="caution">
    <text evidence="1">The sequence shown here is derived from an EMBL/GenBank/DDBJ whole genome shotgun (WGS) entry which is preliminary data.</text>
</comment>
<reference evidence="2 3" key="2">
    <citation type="submission" date="2024-07" db="EMBL/GenBank/DDBJ databases">
        <authorList>
            <person name="Akdeniz Z."/>
        </authorList>
    </citation>
    <scope>NUCLEOTIDE SEQUENCE [LARGE SCALE GENOMIC DNA]</scope>
</reference>
<dbReference type="EMBL" id="CATOUU010001090">
    <property type="protein sequence ID" value="CAI9971359.1"/>
    <property type="molecule type" value="Genomic_DNA"/>
</dbReference>
<evidence type="ECO:0000313" key="2">
    <source>
        <dbReference type="EMBL" id="CAL5996095.1"/>
    </source>
</evidence>
<evidence type="ECO:0000313" key="1">
    <source>
        <dbReference type="EMBL" id="CAI9971359.1"/>
    </source>
</evidence>